<feature type="transmembrane region" description="Helical" evidence="2">
    <location>
        <begin position="12"/>
        <end position="36"/>
    </location>
</feature>
<accession>A0A1I1F9E6</accession>
<dbReference type="AlphaFoldDB" id="A0A1I1F9E6"/>
<evidence type="ECO:0000256" key="1">
    <source>
        <dbReference type="SAM" id="MobiDB-lite"/>
    </source>
</evidence>
<evidence type="ECO:0000313" key="3">
    <source>
        <dbReference type="EMBL" id="SFB95572.1"/>
    </source>
</evidence>
<feature type="region of interest" description="Disordered" evidence="1">
    <location>
        <begin position="292"/>
        <end position="314"/>
    </location>
</feature>
<proteinExistence type="predicted"/>
<protein>
    <submittedName>
        <fullName evidence="3">TonB family C-terminal domain-containing protein</fullName>
    </submittedName>
</protein>
<feature type="compositionally biased region" description="Basic and acidic residues" evidence="1">
    <location>
        <begin position="94"/>
        <end position="111"/>
    </location>
</feature>
<keyword evidence="2" id="KW-0812">Transmembrane</keyword>
<feature type="compositionally biased region" description="Gly residues" evidence="1">
    <location>
        <begin position="174"/>
        <end position="193"/>
    </location>
</feature>
<reference evidence="3 4" key="1">
    <citation type="submission" date="2016-10" db="EMBL/GenBank/DDBJ databases">
        <authorList>
            <person name="de Groot N.N."/>
        </authorList>
    </citation>
    <scope>NUCLEOTIDE SEQUENCE [LARGE SCALE GENOMIC DNA]</scope>
    <source>
        <strain evidence="3 4">DSM 26130</strain>
    </source>
</reference>
<dbReference type="Gene3D" id="3.30.1150.10">
    <property type="match status" value="1"/>
</dbReference>
<feature type="compositionally biased region" description="Polar residues" evidence="1">
    <location>
        <begin position="56"/>
        <end position="67"/>
    </location>
</feature>
<dbReference type="STRING" id="662367.SAMN05216167_101175"/>
<keyword evidence="2" id="KW-1133">Transmembrane helix</keyword>
<organism evidence="3 4">
    <name type="scientific">Spirosoma endophyticum</name>
    <dbReference type="NCBI Taxonomy" id="662367"/>
    <lineage>
        <taxon>Bacteria</taxon>
        <taxon>Pseudomonadati</taxon>
        <taxon>Bacteroidota</taxon>
        <taxon>Cytophagia</taxon>
        <taxon>Cytophagales</taxon>
        <taxon>Cytophagaceae</taxon>
        <taxon>Spirosoma</taxon>
    </lineage>
</organism>
<sequence>MTRITFENEDDIRVKSLAGALIINVLLIALLLLVHLSQTVPNPPPIQFVEVNFGTTNRGSGRIQTHNKASDSPDPEEKRPAEKTPNPKVNTTPRIEKTHVTPSPKVEDAKPAKTVTEKPVIASKTESPVTVPDRPEPKRVESPKATAPVEKVAPLAPPKKVETVNNDALFKKSSGGGGSNGTIGKASGTGGNNNGDDASGVGDKGNPNGKINAKEFYGTPGGAPTGVAFDVSGWSMASKPNVNDDSDETGKIVFKITVDGDGEITSVRQLQSTVSPSVGEAYRRAVQKLRLRPKGGATPPTSSGTITFIIKSKD</sequence>
<dbReference type="RefSeq" id="WP_093822579.1">
    <property type="nucleotide sequence ID" value="NZ_FOLQ01000001.1"/>
</dbReference>
<dbReference type="OrthoDB" id="979886at2"/>
<dbReference type="SUPFAM" id="SSF74653">
    <property type="entry name" value="TolA/TonB C-terminal domain"/>
    <property type="match status" value="1"/>
</dbReference>
<name>A0A1I1F9E6_9BACT</name>
<feature type="compositionally biased region" description="Basic and acidic residues" evidence="1">
    <location>
        <begin position="133"/>
        <end position="142"/>
    </location>
</feature>
<feature type="region of interest" description="Disordered" evidence="1">
    <location>
        <begin position="56"/>
        <end position="221"/>
    </location>
</feature>
<evidence type="ECO:0000256" key="2">
    <source>
        <dbReference type="SAM" id="Phobius"/>
    </source>
</evidence>
<evidence type="ECO:0000313" key="4">
    <source>
        <dbReference type="Proteomes" id="UP000198598"/>
    </source>
</evidence>
<keyword evidence="2" id="KW-0472">Membrane</keyword>
<feature type="compositionally biased region" description="Basic and acidic residues" evidence="1">
    <location>
        <begin position="68"/>
        <end position="82"/>
    </location>
</feature>
<dbReference type="Proteomes" id="UP000198598">
    <property type="component" value="Unassembled WGS sequence"/>
</dbReference>
<keyword evidence="4" id="KW-1185">Reference proteome</keyword>
<dbReference type="EMBL" id="FOLQ01000001">
    <property type="protein sequence ID" value="SFB95572.1"/>
    <property type="molecule type" value="Genomic_DNA"/>
</dbReference>
<gene>
    <name evidence="3" type="ORF">SAMN05216167_101175</name>
</gene>